<proteinExistence type="predicted"/>
<keyword evidence="2" id="KW-0472">Membrane</keyword>
<feature type="transmembrane region" description="Helical" evidence="2">
    <location>
        <begin position="322"/>
        <end position="340"/>
    </location>
</feature>
<evidence type="ECO:0000256" key="1">
    <source>
        <dbReference type="SAM" id="MobiDB-lite"/>
    </source>
</evidence>
<sequence length="603" mass="64242">MTMSGFGKALDEPLDSGASTSHASGSPTAGTDAADDFERLRELLIGDERRALDAARTRITELENAQKDLPRRLPGAAIEALRGEQVTTRVADALSEPVAQALGTAVQKNRQSIVDALFPIIGPLIRKSIAEALRNLVADLNGAIESSFTLRGLKWRLEAWRGGVPYAQVVLKHRLAYRIDHVFLIERASGLVLLHESAPDITPLDADAIAGMLTALGDFVGDSVGQDGGGLESMSVGEHLVWVVQGPRANLACFMRGVPPAELRTLLEQRLEDIHARTAGTPDADLRAVGDTSAWHEQLQPPALLRDAEAARTPMQRAPSRWPLLFILLAMLVALTVFVARRERWEARIDALRARLVAHPGFVLTGIDEQAWRSVTVHGLVDPDAPSLAKVFDGAGLDPALPKLDVAGYLSTDDTAVARRAARLLAPPTGVRLTVKDGVLALDGHAPDAWITAAREHAGWIPGVVRTELTLSPDGDAAAAARAELERLVQALNTLDVPFGEDTQPAAGAQAVVDEIARSARQVAALASTAKVTLVLASVGSSDESGTDATNARVRAGRARWLAQALAERGVGAVEVPDAVIAEPIDLTRRSAHLRVTARRSVQ</sequence>
<evidence type="ECO:0000313" key="4">
    <source>
        <dbReference type="Proteomes" id="UP001501523"/>
    </source>
</evidence>
<evidence type="ECO:0000256" key="2">
    <source>
        <dbReference type="SAM" id="Phobius"/>
    </source>
</evidence>
<feature type="region of interest" description="Disordered" evidence="1">
    <location>
        <begin position="1"/>
        <end position="33"/>
    </location>
</feature>
<comment type="caution">
    <text evidence="3">The sequence shown here is derived from an EMBL/GenBank/DDBJ whole genome shotgun (WGS) entry which is preliminary data.</text>
</comment>
<evidence type="ECO:0000313" key="3">
    <source>
        <dbReference type="EMBL" id="GAA0707739.1"/>
    </source>
</evidence>
<protein>
    <recommendedName>
        <fullName evidence="5">OmpA-like domain-containing protein</fullName>
    </recommendedName>
</protein>
<feature type="compositionally biased region" description="Polar residues" evidence="1">
    <location>
        <begin position="17"/>
        <end position="29"/>
    </location>
</feature>
<dbReference type="Proteomes" id="UP001501523">
    <property type="component" value="Unassembled WGS sequence"/>
</dbReference>
<accession>A0ABN1ID09</accession>
<name>A0ABN1ID09_9GAMM</name>
<keyword evidence="2" id="KW-1133">Transmembrane helix</keyword>
<gene>
    <name evidence="3" type="ORF">GCM10009105_06740</name>
</gene>
<dbReference type="RefSeq" id="WP_343787167.1">
    <property type="nucleotide sequence ID" value="NZ_BAAAEU010000003.1"/>
</dbReference>
<evidence type="ECO:0008006" key="5">
    <source>
        <dbReference type="Google" id="ProtNLM"/>
    </source>
</evidence>
<organism evidence="3 4">
    <name type="scientific">Dokdonella soli</name>
    <dbReference type="NCBI Taxonomy" id="529810"/>
    <lineage>
        <taxon>Bacteria</taxon>
        <taxon>Pseudomonadati</taxon>
        <taxon>Pseudomonadota</taxon>
        <taxon>Gammaproteobacteria</taxon>
        <taxon>Lysobacterales</taxon>
        <taxon>Rhodanobacteraceae</taxon>
        <taxon>Dokdonella</taxon>
    </lineage>
</organism>
<dbReference type="EMBL" id="BAAAEU010000003">
    <property type="protein sequence ID" value="GAA0707739.1"/>
    <property type="molecule type" value="Genomic_DNA"/>
</dbReference>
<keyword evidence="2" id="KW-0812">Transmembrane</keyword>
<reference evidence="3 4" key="1">
    <citation type="journal article" date="2019" name="Int. J. Syst. Evol. Microbiol.">
        <title>The Global Catalogue of Microorganisms (GCM) 10K type strain sequencing project: providing services to taxonomists for standard genome sequencing and annotation.</title>
        <authorList>
            <consortium name="The Broad Institute Genomics Platform"/>
            <consortium name="The Broad Institute Genome Sequencing Center for Infectious Disease"/>
            <person name="Wu L."/>
            <person name="Ma J."/>
        </authorList>
    </citation>
    <scope>NUCLEOTIDE SEQUENCE [LARGE SCALE GENOMIC DNA]</scope>
    <source>
        <strain evidence="3 4">JCM 15421</strain>
    </source>
</reference>
<keyword evidence="4" id="KW-1185">Reference proteome</keyword>